<dbReference type="Proteomes" id="UP001065174">
    <property type="component" value="Chromosome"/>
</dbReference>
<evidence type="ECO:0000256" key="1">
    <source>
        <dbReference type="SAM" id="Phobius"/>
    </source>
</evidence>
<organism evidence="2 3">
    <name type="scientific">Reichenbachiella agarivorans</name>
    <dbReference type="NCBI Taxonomy" id="2979464"/>
    <lineage>
        <taxon>Bacteria</taxon>
        <taxon>Pseudomonadati</taxon>
        <taxon>Bacteroidota</taxon>
        <taxon>Cytophagia</taxon>
        <taxon>Cytophagales</taxon>
        <taxon>Reichenbachiellaceae</taxon>
        <taxon>Reichenbachiella</taxon>
    </lineage>
</organism>
<dbReference type="EMBL" id="CP106679">
    <property type="protein sequence ID" value="UXP31555.1"/>
    <property type="molecule type" value="Genomic_DNA"/>
</dbReference>
<keyword evidence="1" id="KW-0472">Membrane</keyword>
<protein>
    <submittedName>
        <fullName evidence="2">Patatin-like phospholipase family protein</fullName>
    </submittedName>
</protein>
<sequence>MSKKNRKRGILEKFIFSFPIQLLAQYFKSHQLLLLSWVIILAFVTSSSGNVTGIPYLFLDPEYLHRVSFWSFFMCGISFGTLVVSFHITGYILHANKYRFIGLLKKPFSNFSVNNSVIPLFTLLTYLTCITVFQAHNEQNTFLNIVTYLSGFLVGITLIIALLYGYFRFTNKDIYEYITKKLNHKLKSIALSRFNIIDRLSMKKKRKVTSFFDLRLQIKYTDELYHFPNKKAITKVFDQNHLNSVILVVILIVFILLMGLGIDYKVFQLPAAASLMFLFSMVTMAIGALSYWAKEWLVAAFLVIYLFINFLFTSGTILDYHEAFGMNYDTTKAEYSIPQLKKMTSDSIVMRDKQEMLAILDRWKSKQESDRPTAVFVCVSGGGSRSALWAYSALTQIDQKMGHKLMDQTVMITGASGGMVGASFFRELAYRYSTQQIENPYDEKYADQIASDNLNPIIFNLVVNDLFLRNSEFEFEGKWYTKDRGFAFEQQLNQNTDFILDKKLSDYGLLEAKAQIPMILFGPSIMNDGRKLYVSAHNTSFMNTSHQNLVGVNETIIDAIDFQRMFEDQGAKDLKYTSALRMNASFPYVTPNISLPSAPPIKIMDAGVTDNFGLTDVARFVFAFKEWFAKNAGAIVIISIRDTKRVQVIEPQSYLSIFDKIANPISSVYNNLANFQDVNNEYKLEYMKSWYPNPIQNFVIEYDMYEDYKVVNTSKGVSTQDSTKAKRPSLNWHLTVKEKQSLQRNILSESNTKTIDSLVNRLQ</sequence>
<reference evidence="2" key="1">
    <citation type="submission" date="2022-09" db="EMBL/GenBank/DDBJ databases">
        <title>Comparative genomics and taxonomic characterization of three novel marine species of genus Reichenbachiella exhibiting antioxidant and polysaccharide degradation activities.</title>
        <authorList>
            <person name="Muhammad N."/>
            <person name="Lee Y.-J."/>
            <person name="Ko J."/>
            <person name="Kim S.-G."/>
        </authorList>
    </citation>
    <scope>NUCLEOTIDE SEQUENCE</scope>
    <source>
        <strain evidence="2">BKB1-1</strain>
    </source>
</reference>
<feature type="transmembrane region" description="Helical" evidence="1">
    <location>
        <begin position="296"/>
        <end position="318"/>
    </location>
</feature>
<name>A0ABY6CNE5_9BACT</name>
<proteinExistence type="predicted"/>
<keyword evidence="1" id="KW-0812">Transmembrane</keyword>
<feature type="transmembrane region" description="Helical" evidence="1">
    <location>
        <begin position="70"/>
        <end position="93"/>
    </location>
</feature>
<feature type="transmembrane region" description="Helical" evidence="1">
    <location>
        <begin position="32"/>
        <end position="58"/>
    </location>
</feature>
<keyword evidence="1" id="KW-1133">Transmembrane helix</keyword>
<dbReference type="SUPFAM" id="SSF52151">
    <property type="entry name" value="FabD/lysophospholipase-like"/>
    <property type="match status" value="1"/>
</dbReference>
<feature type="transmembrane region" description="Helical" evidence="1">
    <location>
        <begin position="268"/>
        <end position="289"/>
    </location>
</feature>
<accession>A0ABY6CNE5</accession>
<evidence type="ECO:0000313" key="3">
    <source>
        <dbReference type="Proteomes" id="UP001065174"/>
    </source>
</evidence>
<dbReference type="Gene3D" id="3.40.1090.10">
    <property type="entry name" value="Cytosolic phospholipase A2 catalytic domain"/>
    <property type="match status" value="1"/>
</dbReference>
<feature type="transmembrane region" description="Helical" evidence="1">
    <location>
        <begin position="113"/>
        <end position="133"/>
    </location>
</feature>
<keyword evidence="3" id="KW-1185">Reference proteome</keyword>
<evidence type="ECO:0000313" key="2">
    <source>
        <dbReference type="EMBL" id="UXP31555.1"/>
    </source>
</evidence>
<dbReference type="RefSeq" id="WP_262308994.1">
    <property type="nucleotide sequence ID" value="NZ_CP106679.1"/>
</dbReference>
<feature type="transmembrane region" description="Helical" evidence="1">
    <location>
        <begin position="145"/>
        <end position="167"/>
    </location>
</feature>
<dbReference type="InterPro" id="IPR016035">
    <property type="entry name" value="Acyl_Trfase/lysoPLipase"/>
</dbReference>
<gene>
    <name evidence="2" type="ORF">N6H18_14480</name>
</gene>
<feature type="transmembrane region" description="Helical" evidence="1">
    <location>
        <begin position="241"/>
        <end position="262"/>
    </location>
</feature>